<comment type="subcellular location">
    <subcellularLocation>
        <location evidence="1 11">Membrane</location>
        <topology evidence="1 11">Multi-pass membrane protein</topology>
    </subcellularLocation>
</comment>
<dbReference type="Pfam" id="PF01007">
    <property type="entry name" value="IRK"/>
    <property type="match status" value="1"/>
</dbReference>
<reference evidence="15 16" key="1">
    <citation type="journal article" date="2018" name="Sci. Rep.">
        <title>Genomic signatures of local adaptation to the degree of environmental predictability in rotifers.</title>
        <authorList>
            <person name="Franch-Gras L."/>
            <person name="Hahn C."/>
            <person name="Garcia-Roger E.M."/>
            <person name="Carmona M.J."/>
            <person name="Serra M."/>
            <person name="Gomez A."/>
        </authorList>
    </citation>
    <scope>NUCLEOTIDE SEQUENCE [LARGE SCALE GENOMIC DNA]</scope>
    <source>
        <strain evidence="15">HYR1</strain>
    </source>
</reference>
<feature type="non-terminal residue" evidence="15">
    <location>
        <position position="426"/>
    </location>
</feature>
<evidence type="ECO:0000256" key="8">
    <source>
        <dbReference type="ARBA" id="ARBA00023065"/>
    </source>
</evidence>
<evidence type="ECO:0000256" key="10">
    <source>
        <dbReference type="ARBA" id="ARBA00023303"/>
    </source>
</evidence>
<dbReference type="PANTHER" id="PTHR11767:SF102">
    <property type="entry name" value="INWARDLY RECTIFYING POTASSIUM CHANNEL 1, ISOFORM F"/>
    <property type="match status" value="1"/>
</dbReference>
<evidence type="ECO:0000256" key="7">
    <source>
        <dbReference type="ARBA" id="ARBA00022989"/>
    </source>
</evidence>
<evidence type="ECO:0000256" key="6">
    <source>
        <dbReference type="ARBA" id="ARBA00022958"/>
    </source>
</evidence>
<dbReference type="Pfam" id="PF17655">
    <property type="entry name" value="IRK_C"/>
    <property type="match status" value="1"/>
</dbReference>
<feature type="domain" description="Inward rectifier potassium channel C-terminal" evidence="14">
    <location>
        <begin position="373"/>
        <end position="425"/>
    </location>
</feature>
<dbReference type="GO" id="GO:0005886">
    <property type="term" value="C:plasma membrane"/>
    <property type="evidence" value="ECO:0007669"/>
    <property type="project" value="TreeGrafter"/>
</dbReference>
<keyword evidence="3 11" id="KW-0633">Potassium transport</keyword>
<keyword evidence="6 11" id="KW-0630">Potassium</keyword>
<accession>A0A3M7RIX2</accession>
<dbReference type="GO" id="GO:0034702">
    <property type="term" value="C:monoatomic ion channel complex"/>
    <property type="evidence" value="ECO:0007669"/>
    <property type="project" value="UniProtKB-KW"/>
</dbReference>
<keyword evidence="8 11" id="KW-0406">Ion transport</keyword>
<keyword evidence="7 12" id="KW-1133">Transmembrane helix</keyword>
<evidence type="ECO:0000256" key="12">
    <source>
        <dbReference type="SAM" id="Phobius"/>
    </source>
</evidence>
<keyword evidence="16" id="KW-1185">Reference proteome</keyword>
<protein>
    <submittedName>
        <fullName evidence="15">G-activated inward rectifier potassium channel 3-like</fullName>
    </submittedName>
</protein>
<gene>
    <name evidence="15" type="ORF">BpHYR1_009873</name>
</gene>
<dbReference type="Gene3D" id="1.10.287.70">
    <property type="match status" value="1"/>
</dbReference>
<evidence type="ECO:0000256" key="3">
    <source>
        <dbReference type="ARBA" id="ARBA00022538"/>
    </source>
</evidence>
<comment type="similarity">
    <text evidence="11">Belongs to the inward rectifier-type potassium channel (TC 1.A.2.1) family.</text>
</comment>
<dbReference type="Proteomes" id="UP000276133">
    <property type="component" value="Unassembled WGS sequence"/>
</dbReference>
<evidence type="ECO:0000313" key="15">
    <source>
        <dbReference type="EMBL" id="RNA23523.1"/>
    </source>
</evidence>
<dbReference type="InterPro" id="IPR013518">
    <property type="entry name" value="K_chnl_inward-rec_Kir_cyto"/>
</dbReference>
<organism evidence="15 16">
    <name type="scientific">Brachionus plicatilis</name>
    <name type="common">Marine rotifer</name>
    <name type="synonym">Brachionus muelleri</name>
    <dbReference type="NCBI Taxonomy" id="10195"/>
    <lineage>
        <taxon>Eukaryota</taxon>
        <taxon>Metazoa</taxon>
        <taxon>Spiralia</taxon>
        <taxon>Gnathifera</taxon>
        <taxon>Rotifera</taxon>
        <taxon>Eurotatoria</taxon>
        <taxon>Monogononta</taxon>
        <taxon>Pseudotrocha</taxon>
        <taxon>Ploima</taxon>
        <taxon>Brachionidae</taxon>
        <taxon>Brachionus</taxon>
    </lineage>
</organism>
<dbReference type="PANTHER" id="PTHR11767">
    <property type="entry name" value="INWARD RECTIFIER POTASSIUM CHANNEL"/>
    <property type="match status" value="1"/>
</dbReference>
<dbReference type="GO" id="GO:0034765">
    <property type="term" value="P:regulation of monoatomic ion transmembrane transport"/>
    <property type="evidence" value="ECO:0007669"/>
    <property type="project" value="TreeGrafter"/>
</dbReference>
<evidence type="ECO:0000256" key="1">
    <source>
        <dbReference type="ARBA" id="ARBA00004141"/>
    </source>
</evidence>
<dbReference type="SUPFAM" id="SSF81296">
    <property type="entry name" value="E set domains"/>
    <property type="match status" value="1"/>
</dbReference>
<dbReference type="EMBL" id="REGN01003268">
    <property type="protein sequence ID" value="RNA23523.1"/>
    <property type="molecule type" value="Genomic_DNA"/>
</dbReference>
<feature type="transmembrane region" description="Helical" evidence="12">
    <location>
        <begin position="264"/>
        <end position="288"/>
    </location>
</feature>
<feature type="transmembrane region" description="Helical" evidence="12">
    <location>
        <begin position="337"/>
        <end position="361"/>
    </location>
</feature>
<evidence type="ECO:0000256" key="9">
    <source>
        <dbReference type="ARBA" id="ARBA00023136"/>
    </source>
</evidence>
<evidence type="ECO:0000256" key="11">
    <source>
        <dbReference type="RuleBase" id="RU003822"/>
    </source>
</evidence>
<evidence type="ECO:0000256" key="4">
    <source>
        <dbReference type="ARBA" id="ARBA00022692"/>
    </source>
</evidence>
<dbReference type="GO" id="GO:1990573">
    <property type="term" value="P:potassium ion import across plasma membrane"/>
    <property type="evidence" value="ECO:0007669"/>
    <property type="project" value="TreeGrafter"/>
</dbReference>
<sequence length="426" mass="47802">MISHLQAFINQPISIIINDISKNAENLSPTTPLVLQDLEMKGQKIEPNEPLAPKSLNLPLKTILSNSNNKLLNNIEATNLLDISIQNQTRQSVSFLDENNKTDSSRKDQHDSLVLGEYSKALDASDRLTLSPELGLSSSFTSSTINTGLTSSYSPSLMNRQFSSTSQVPIKVLHKTMTKGSKAMRIMGSSNTNGLANGYLKNCGNDGVKGSGKRNYSSKKQHQKRLFFKNGNINISRCNIDKRRRRYLTDIFTTLIDLKWRYNILVFSLGFFISWSFFAFMWYMISYMHGDLEGRIQNKTVCISGINGLAGAILFSIETQQTIGYGVRFTTEKCPEAILVMMVQSAVGVMIQSFMVGVVFAKLSRPKKRSETLMFSKNAVISLRDGRLCLICRVGDMRKSHIVEAHVRMYLIKKKVTLEGEIMPLH</sequence>
<dbReference type="InterPro" id="IPR040445">
    <property type="entry name" value="Kir_TM"/>
</dbReference>
<keyword evidence="10 11" id="KW-0407">Ion channel</keyword>
<name>A0A3M7RIX2_BRAPC</name>
<evidence type="ECO:0000259" key="14">
    <source>
        <dbReference type="Pfam" id="PF17655"/>
    </source>
</evidence>
<dbReference type="PRINTS" id="PR01320">
    <property type="entry name" value="KIRCHANNEL"/>
</dbReference>
<proteinExistence type="inferred from homology"/>
<dbReference type="SUPFAM" id="SSF81324">
    <property type="entry name" value="Voltage-gated potassium channels"/>
    <property type="match status" value="1"/>
</dbReference>
<dbReference type="InterPro" id="IPR014756">
    <property type="entry name" value="Ig_E-set"/>
</dbReference>
<evidence type="ECO:0000256" key="5">
    <source>
        <dbReference type="ARBA" id="ARBA00022882"/>
    </source>
</evidence>
<dbReference type="STRING" id="10195.A0A3M7RIX2"/>
<dbReference type="OrthoDB" id="273257at2759"/>
<evidence type="ECO:0000256" key="2">
    <source>
        <dbReference type="ARBA" id="ARBA00022448"/>
    </source>
</evidence>
<keyword evidence="5 11" id="KW-0851">Voltage-gated channel</keyword>
<keyword evidence="4 11" id="KW-0812">Transmembrane</keyword>
<dbReference type="Gene3D" id="2.60.40.1400">
    <property type="entry name" value="G protein-activated inward rectifier potassium channel 1"/>
    <property type="match status" value="1"/>
</dbReference>
<comment type="caution">
    <text evidence="15">The sequence shown here is derived from an EMBL/GenBank/DDBJ whole genome shotgun (WGS) entry which is preliminary data.</text>
</comment>
<keyword evidence="2 11" id="KW-0813">Transport</keyword>
<dbReference type="InterPro" id="IPR016449">
    <property type="entry name" value="K_chnl_inward-rec_Kir"/>
</dbReference>
<evidence type="ECO:0000313" key="16">
    <source>
        <dbReference type="Proteomes" id="UP000276133"/>
    </source>
</evidence>
<keyword evidence="9 12" id="KW-0472">Membrane</keyword>
<dbReference type="FunFam" id="1.10.287.70:FF:000019">
    <property type="entry name" value="G protein-activated inward rectifier potassium channel 1"/>
    <property type="match status" value="1"/>
</dbReference>
<feature type="domain" description="Potassium channel inwardly rectifying transmembrane" evidence="13">
    <location>
        <begin position="229"/>
        <end position="366"/>
    </location>
</feature>
<dbReference type="GO" id="GO:0005242">
    <property type="term" value="F:inward rectifier potassium channel activity"/>
    <property type="evidence" value="ECO:0007669"/>
    <property type="project" value="InterPro"/>
</dbReference>
<evidence type="ECO:0000259" key="13">
    <source>
        <dbReference type="Pfam" id="PF01007"/>
    </source>
</evidence>
<dbReference type="InterPro" id="IPR041647">
    <property type="entry name" value="IRK_C"/>
</dbReference>
<dbReference type="AlphaFoldDB" id="A0A3M7RIX2"/>